<dbReference type="RefSeq" id="WP_005184507.1">
    <property type="nucleotide sequence ID" value="NZ_CP045804.1"/>
</dbReference>
<evidence type="ECO:0000313" key="1">
    <source>
        <dbReference type="EMBL" id="QHN41105.1"/>
    </source>
</evidence>
<accession>A0A857KP73</accession>
<gene>
    <name evidence="1" type="ORF">GII30_19800</name>
</gene>
<name>A0A857KP73_9ACTN</name>
<protein>
    <submittedName>
        <fullName evidence="1">Uncharacterized protein</fullName>
    </submittedName>
</protein>
<organism evidence="1">
    <name type="scientific">Gordonia amarae</name>
    <dbReference type="NCBI Taxonomy" id="36821"/>
    <lineage>
        <taxon>Bacteria</taxon>
        <taxon>Bacillati</taxon>
        <taxon>Actinomycetota</taxon>
        <taxon>Actinomycetes</taxon>
        <taxon>Mycobacteriales</taxon>
        <taxon>Gordoniaceae</taxon>
        <taxon>Gordonia</taxon>
    </lineage>
</organism>
<dbReference type="Gene3D" id="3.40.50.720">
    <property type="entry name" value="NAD(P)-binding Rossmann-like Domain"/>
    <property type="match status" value="1"/>
</dbReference>
<reference evidence="1" key="1">
    <citation type="journal article" date="2021" name="Nat. Microbiol.">
        <title>Cocultivation of an ultrasmall environmental parasitic bacterium with lytic ability against bacteria associated with wastewater foams.</title>
        <authorList>
            <person name="Batinovic S."/>
            <person name="Rose J.J.A."/>
            <person name="Ratcliffe J."/>
            <person name="Seviour R.J."/>
            <person name="Petrovski S."/>
        </authorList>
    </citation>
    <scope>NUCLEOTIDE SEQUENCE</scope>
    <source>
        <strain evidence="1">CON44</strain>
    </source>
</reference>
<dbReference type="InterPro" id="IPR036291">
    <property type="entry name" value="NAD(P)-bd_dom_sf"/>
</dbReference>
<dbReference type="EMBL" id="CP045810">
    <property type="protein sequence ID" value="QHN41105.1"/>
    <property type="molecule type" value="Genomic_DNA"/>
</dbReference>
<sequence length="188" mass="19683">MTTALDMCCDDDRLAVFITDVSGERARAHAEQLAAEGYLLVVGAADAEIGDGVADRIRETGGAAFGVQLDMCDMASVGAAVETAQYLAGAVDAVIHYSPATSDEAHHLAACLAEAGAAGRRHELLLVEAETSDSGADLADALHEWSQDRSRWAHSRRRARRADQLLGTRGAVTLVPPIPVAPRVPAGV</sequence>
<dbReference type="AlphaFoldDB" id="A0A857KP73"/>
<dbReference type="SUPFAM" id="SSF51735">
    <property type="entry name" value="NAD(P)-binding Rossmann-fold domains"/>
    <property type="match status" value="1"/>
</dbReference>
<proteinExistence type="predicted"/>